<dbReference type="NCBIfam" id="TIGR03063">
    <property type="entry name" value="srtB_target"/>
    <property type="match status" value="1"/>
</dbReference>
<dbReference type="Gene3D" id="2.60.40.10">
    <property type="entry name" value="Immunoglobulins"/>
    <property type="match status" value="1"/>
</dbReference>
<comment type="similarity">
    <text evidence="1">Belongs to the internalin family.</text>
</comment>
<dbReference type="InterPro" id="IPR050836">
    <property type="entry name" value="SDS22/Internalin_LRR"/>
</dbReference>
<feature type="domain" description="Pesticidal crystal protein Cry22Aa Ig-like" evidence="8">
    <location>
        <begin position="412"/>
        <end position="479"/>
    </location>
</feature>
<feature type="compositionally biased region" description="Polar residues" evidence="5">
    <location>
        <begin position="543"/>
        <end position="556"/>
    </location>
</feature>
<keyword evidence="2" id="KW-0433">Leucine-rich repeat</keyword>
<evidence type="ECO:0000256" key="3">
    <source>
        <dbReference type="ARBA" id="ARBA00022729"/>
    </source>
</evidence>
<feature type="signal peptide" evidence="7">
    <location>
        <begin position="1"/>
        <end position="28"/>
    </location>
</feature>
<dbReference type="EMBL" id="KY303941">
    <property type="protein sequence ID" value="ARO46178.1"/>
    <property type="molecule type" value="Genomic_DNA"/>
</dbReference>
<dbReference type="InterPro" id="IPR014755">
    <property type="entry name" value="Cu-Rt/internalin_Ig-like"/>
</dbReference>
<keyword evidence="6" id="KW-0812">Transmembrane</keyword>
<feature type="region of interest" description="Disordered" evidence="5">
    <location>
        <begin position="38"/>
        <end position="94"/>
    </location>
</feature>
<feature type="region of interest" description="Disordered" evidence="5">
    <location>
        <begin position="532"/>
        <end position="556"/>
    </location>
</feature>
<dbReference type="InterPro" id="IPR013783">
    <property type="entry name" value="Ig-like_fold"/>
</dbReference>
<evidence type="ECO:0000256" key="6">
    <source>
        <dbReference type="SAM" id="Phobius"/>
    </source>
</evidence>
<dbReference type="PANTHER" id="PTHR46652:SF3">
    <property type="entry name" value="LEUCINE-RICH REPEAT-CONTAINING PROTEIN 9"/>
    <property type="match status" value="1"/>
</dbReference>
<evidence type="ECO:0000256" key="1">
    <source>
        <dbReference type="ARBA" id="ARBA00009432"/>
    </source>
</evidence>
<feature type="chain" id="PRO_5013071771" description="Pesticidal crystal protein Cry22Aa Ig-like domain-containing protein" evidence="7">
    <location>
        <begin position="29"/>
        <end position="592"/>
    </location>
</feature>
<dbReference type="Gene3D" id="2.60.40.1220">
    <property type="match status" value="1"/>
</dbReference>
<dbReference type="InterPro" id="IPR025875">
    <property type="entry name" value="Leu-rich_rpt_4"/>
</dbReference>
<evidence type="ECO:0000256" key="4">
    <source>
        <dbReference type="ARBA" id="ARBA00022737"/>
    </source>
</evidence>
<protein>
    <recommendedName>
        <fullName evidence="8">Pesticidal crystal protein Cry22Aa Ig-like domain-containing protein</fullName>
    </recommendedName>
</protein>
<organism evidence="9">
    <name type="scientific">Enterococcus faecalis</name>
    <name type="common">Streptococcus faecalis</name>
    <dbReference type="NCBI Taxonomy" id="1351"/>
    <lineage>
        <taxon>Bacteria</taxon>
        <taxon>Bacillati</taxon>
        <taxon>Bacillota</taxon>
        <taxon>Bacilli</taxon>
        <taxon>Lactobacillales</taxon>
        <taxon>Enterococcaceae</taxon>
        <taxon>Enterococcus</taxon>
    </lineage>
</organism>
<dbReference type="AlphaFoldDB" id="A0A1W6QXQ7"/>
<sequence>MKTKATALTLAVLMGTSTILGTQPTVFAQETERVLKNSITESEDTLESNAVESIEGNTQKEETTPPEQEQSAEEKKEETTLVEAEEDISENSAPIIDITTDVKEQVSDNDIEQVNADDVVQIPDARLKAALNEVLHKESDSEITISQMQSIRYLKLSRRGITSLKGLEYCTNLADINLDRNQISDITPLSGLTNLADINLNRNQISDITPLSGLTNLTNIILYGNQISDITPLSGLTNLTGINLDGNQISDTTPLSGLTKLEVIGLERNQISDITPLSGLTNLGRLRLIGNQISDFSQLNKIIGKSIIIDCQNQQITQNIVIDNLNNAKVDNLLIDVDGNILKIESVGNKGTYNQLDNTISWNNIDLSDRYTYGVHIKYLFKPSISYSAEVFVNFTFKQQILNHAPTINATDKVLTVGDVFNPLDGVTAHDTEDGDITLTEANIVANNVDMNKAGTYSITYKVTDSKGASSLKTITVVVNPKMEIINHIPVINATDKVLTVGDVFNPLDGVTDSKGASSVKTVTITVNKKTTLPDSKPETKPITPNQNVSKPSSPQTGDVTHLGLFAILFGGSCLMLFGLGCKKRKNQKKGS</sequence>
<evidence type="ECO:0000256" key="2">
    <source>
        <dbReference type="ARBA" id="ARBA00022614"/>
    </source>
</evidence>
<evidence type="ECO:0000313" key="9">
    <source>
        <dbReference type="EMBL" id="ARO46178.1"/>
    </source>
</evidence>
<evidence type="ECO:0000256" key="7">
    <source>
        <dbReference type="SAM" id="SignalP"/>
    </source>
</evidence>
<keyword evidence="6" id="KW-0472">Membrane</keyword>
<name>A0A1W6QXQ7_ENTFL</name>
<dbReference type="Gene3D" id="3.80.10.10">
    <property type="entry name" value="Ribonuclease Inhibitor"/>
    <property type="match status" value="1"/>
</dbReference>
<dbReference type="InterPro" id="IPR001611">
    <property type="entry name" value="Leu-rich_rpt"/>
</dbReference>
<geneLocation type="plasmid" evidence="9">
    <name>pGTC3</name>
</geneLocation>
<dbReference type="InterPro" id="IPR032179">
    <property type="entry name" value="Cry22Aa_Ig-like"/>
</dbReference>
<keyword evidence="9" id="KW-0614">Plasmid</keyword>
<keyword evidence="4" id="KW-0677">Repeat</keyword>
<dbReference type="SMART" id="SM00365">
    <property type="entry name" value="LRR_SD22"/>
    <property type="match status" value="5"/>
</dbReference>
<reference evidence="9" key="1">
    <citation type="submission" date="2016-12" db="EMBL/GenBank/DDBJ databases">
        <title>Characterization of a Plasmid Isolated from Enterococcus faecalis found in the Fecal Material of a Blue Whale.</title>
        <authorList>
            <person name="McLaughlin R."/>
        </authorList>
    </citation>
    <scope>NUCLEOTIDE SEQUENCE</scope>
    <source>
        <strain evidence="9">3</strain>
        <plasmid evidence="9">pGTC3</plasmid>
    </source>
</reference>
<dbReference type="Pfam" id="PF12799">
    <property type="entry name" value="LRR_4"/>
    <property type="match status" value="3"/>
</dbReference>
<evidence type="ECO:0000259" key="8">
    <source>
        <dbReference type="Pfam" id="PF16403"/>
    </source>
</evidence>
<dbReference type="PROSITE" id="PS51450">
    <property type="entry name" value="LRR"/>
    <property type="match status" value="5"/>
</dbReference>
<dbReference type="CDD" id="cd00146">
    <property type="entry name" value="PKD"/>
    <property type="match status" value="1"/>
</dbReference>
<dbReference type="InterPro" id="IPR017502">
    <property type="entry name" value="Sortase_SrtB_target"/>
</dbReference>
<proteinExistence type="inferred from homology"/>
<keyword evidence="6" id="KW-1133">Transmembrane helix</keyword>
<dbReference type="Pfam" id="PF16403">
    <property type="entry name" value="Bact_surface_Ig-like"/>
    <property type="match status" value="1"/>
</dbReference>
<keyword evidence="3 7" id="KW-0732">Signal</keyword>
<dbReference type="InterPro" id="IPR032675">
    <property type="entry name" value="LRR_dom_sf"/>
</dbReference>
<evidence type="ECO:0000256" key="5">
    <source>
        <dbReference type="SAM" id="MobiDB-lite"/>
    </source>
</evidence>
<accession>A0A1W6QXQ7</accession>
<feature type="transmembrane region" description="Helical" evidence="6">
    <location>
        <begin position="560"/>
        <end position="580"/>
    </location>
</feature>
<dbReference type="PANTHER" id="PTHR46652">
    <property type="entry name" value="LEUCINE-RICH REPEAT AND IQ DOMAIN-CONTAINING PROTEIN 1-RELATED"/>
    <property type="match status" value="1"/>
</dbReference>
<dbReference type="SUPFAM" id="SSF52058">
    <property type="entry name" value="L domain-like"/>
    <property type="match status" value="1"/>
</dbReference>
<feature type="compositionally biased region" description="Polar residues" evidence="5">
    <location>
        <begin position="47"/>
        <end position="57"/>
    </location>
</feature>
<dbReference type="RefSeq" id="WP_172689685.1">
    <property type="nucleotide sequence ID" value="NZ_KY303941.1"/>
</dbReference>